<dbReference type="PANTHER" id="PTHR31793:SF27">
    <property type="entry name" value="NOVEL THIOESTERASE SUPERFAMILY DOMAIN AND SAPOSIN A-TYPE DOMAIN CONTAINING PROTEIN (0610012H03RIK)"/>
    <property type="match status" value="1"/>
</dbReference>
<evidence type="ECO:0000313" key="6">
    <source>
        <dbReference type="Proteomes" id="UP000282529"/>
    </source>
</evidence>
<dbReference type="InterPro" id="IPR050563">
    <property type="entry name" value="4-hydroxybenzoyl-CoA_TE"/>
</dbReference>
<dbReference type="OrthoDB" id="9801517at2"/>
<dbReference type="GO" id="GO:0047617">
    <property type="term" value="F:fatty acyl-CoA hydrolase activity"/>
    <property type="evidence" value="ECO:0007669"/>
    <property type="project" value="TreeGrafter"/>
</dbReference>
<dbReference type="InterPro" id="IPR029069">
    <property type="entry name" value="HotDog_dom_sf"/>
</dbReference>
<proteinExistence type="inferred from homology"/>
<evidence type="ECO:0000313" key="5">
    <source>
        <dbReference type="EMBL" id="RQW10506.1"/>
    </source>
</evidence>
<dbReference type="Gene3D" id="3.10.129.10">
    <property type="entry name" value="Hotdog Thioesterase"/>
    <property type="match status" value="1"/>
</dbReference>
<dbReference type="InterPro" id="IPR049427">
    <property type="entry name" value="Acyl-ACP_TE_C"/>
</dbReference>
<gene>
    <name evidence="5" type="ORF">EH198_14620</name>
</gene>
<dbReference type="CDD" id="cd00586">
    <property type="entry name" value="4HBT"/>
    <property type="match status" value="1"/>
</dbReference>
<dbReference type="PANTHER" id="PTHR31793">
    <property type="entry name" value="4-HYDROXYBENZOYL-COA THIOESTERASE FAMILY MEMBER"/>
    <property type="match status" value="1"/>
</dbReference>
<feature type="domain" description="Acyl-ACP thioesterase-like C-terminal" evidence="4">
    <location>
        <begin position="166"/>
        <end position="227"/>
    </location>
</feature>
<comment type="similarity">
    <text evidence="1">Belongs to the 4-hydroxybenzoyl-CoA thioesterase family.</text>
</comment>
<evidence type="ECO:0000256" key="2">
    <source>
        <dbReference type="ARBA" id="ARBA00022801"/>
    </source>
</evidence>
<organism evidence="5 6">
    <name type="scientific">Paenibacillus rhizophilus</name>
    <dbReference type="NCBI Taxonomy" id="1850366"/>
    <lineage>
        <taxon>Bacteria</taxon>
        <taxon>Bacillati</taxon>
        <taxon>Bacillota</taxon>
        <taxon>Bacilli</taxon>
        <taxon>Bacillales</taxon>
        <taxon>Paenibacillaceae</taxon>
        <taxon>Paenibacillus</taxon>
    </lineage>
</organism>
<keyword evidence="2" id="KW-0378">Hydrolase</keyword>
<dbReference type="EMBL" id="RQPI01000008">
    <property type="protein sequence ID" value="RQW10506.1"/>
    <property type="molecule type" value="Genomic_DNA"/>
</dbReference>
<dbReference type="AlphaFoldDB" id="A0A3N9PZ64"/>
<dbReference type="Pfam" id="PF20791">
    <property type="entry name" value="Acyl-ACP_TE_C"/>
    <property type="match status" value="1"/>
</dbReference>
<reference evidence="5 6" key="1">
    <citation type="submission" date="2018-11" db="EMBL/GenBank/DDBJ databases">
        <title>Genome sequence of strain 7197.</title>
        <authorList>
            <person name="Gao J."/>
            <person name="Sun J."/>
        </authorList>
    </citation>
    <scope>NUCLEOTIDE SEQUENCE [LARGE SCALE GENOMIC DNA]</scope>
    <source>
        <strain evidence="5 6">7197</strain>
    </source>
</reference>
<dbReference type="SUPFAM" id="SSF54637">
    <property type="entry name" value="Thioesterase/thiol ester dehydrase-isomerase"/>
    <property type="match status" value="2"/>
</dbReference>
<accession>A0A3N9PZ64</accession>
<keyword evidence="6" id="KW-1185">Reference proteome</keyword>
<comment type="caution">
    <text evidence="5">The sequence shown here is derived from an EMBL/GenBank/DDBJ whole genome shotgun (WGS) entry which is preliminary data.</text>
</comment>
<dbReference type="Pfam" id="PF01643">
    <property type="entry name" value="Acyl-ACP_TE"/>
    <property type="match status" value="1"/>
</dbReference>
<name>A0A3N9PZ64_9BACL</name>
<evidence type="ECO:0000259" key="4">
    <source>
        <dbReference type="Pfam" id="PF20791"/>
    </source>
</evidence>
<evidence type="ECO:0000256" key="1">
    <source>
        <dbReference type="ARBA" id="ARBA00005953"/>
    </source>
</evidence>
<dbReference type="InterPro" id="IPR002864">
    <property type="entry name" value="Acyl-ACP_thioesterase_NHD"/>
</dbReference>
<dbReference type="Proteomes" id="UP000282529">
    <property type="component" value="Unassembled WGS sequence"/>
</dbReference>
<protein>
    <submittedName>
        <fullName evidence="5">Acyl-ACP thioesterase</fullName>
    </submittedName>
</protein>
<evidence type="ECO:0000259" key="3">
    <source>
        <dbReference type="Pfam" id="PF01643"/>
    </source>
</evidence>
<sequence>MEQGYVMDKLTAPLWEENQKVYASDTDFRAGGKLSFILDMMQHAADSAVAGMGVSLAEMLRMNMGWMLMTLDVQIGSLPRQGDQLAVRTWCKGTKGPLWQRDYRIFNGQGHEAVSARSVWALVDTTKRKILRPSAFPAEVQFYTGDSVGDIPEKVVIPQEIVLTEAYRYQVRYSGLDNYGHLNNARYGDLCCDALPLTAFETKQLRRFRITYLQEATFGEEMVIQASVETSGGFYVRGVRENKVYFEAHLDMDSE</sequence>
<dbReference type="GO" id="GO:0006633">
    <property type="term" value="P:fatty acid biosynthetic process"/>
    <property type="evidence" value="ECO:0007669"/>
    <property type="project" value="InterPro"/>
</dbReference>
<feature type="domain" description="Acyl-ACP thioesterase N-terminal hotdog" evidence="3">
    <location>
        <begin position="16"/>
        <end position="132"/>
    </location>
</feature>